<evidence type="ECO:0000256" key="7">
    <source>
        <dbReference type="ARBA" id="ARBA00022776"/>
    </source>
</evidence>
<evidence type="ECO:0000256" key="5">
    <source>
        <dbReference type="ARBA" id="ARBA00022490"/>
    </source>
</evidence>
<evidence type="ECO:0000256" key="10">
    <source>
        <dbReference type="ARBA" id="ARBA00023306"/>
    </source>
</evidence>
<comment type="subcellular location">
    <subcellularLocation>
        <location evidence="1">Cytoplasm</location>
        <location evidence="1">Cytoskeleton</location>
        <location evidence="1">Microtubule organizing center</location>
        <location evidence="1">Centrosome</location>
        <location evidence="1">Centriole</location>
    </subcellularLocation>
    <subcellularLocation>
        <location evidence="2">Cytoplasm</location>
        <location evidence="2">Cytoskeleton</location>
        <location evidence="2">Spindle</location>
    </subcellularLocation>
</comment>
<keyword evidence="10" id="KW-0131">Cell cycle</keyword>
<proteinExistence type="predicted"/>
<dbReference type="GO" id="GO:0046599">
    <property type="term" value="P:regulation of centriole replication"/>
    <property type="evidence" value="ECO:0007669"/>
    <property type="project" value="TreeGrafter"/>
</dbReference>
<dbReference type="Proteomes" id="UP000052978">
    <property type="component" value="Unassembled WGS sequence"/>
</dbReference>
<gene>
    <name evidence="13" type="ORF">D623_10000011</name>
</gene>
<keyword evidence="5" id="KW-0963">Cytoplasm</keyword>
<evidence type="ECO:0000313" key="13">
    <source>
        <dbReference type="EMBL" id="EPQ20548.1"/>
    </source>
</evidence>
<keyword evidence="7" id="KW-0498">Mitosis</keyword>
<dbReference type="Pfam" id="PF15678">
    <property type="entry name" value="SPICE"/>
    <property type="match status" value="1"/>
</dbReference>
<evidence type="ECO:0000256" key="4">
    <source>
        <dbReference type="ARBA" id="ARBA00018313"/>
    </source>
</evidence>
<keyword evidence="9" id="KW-0206">Cytoskeleton</keyword>
<protein>
    <recommendedName>
        <fullName evidence="4">Spindle and centriole-associated protein 1</fullName>
    </recommendedName>
    <alternativeName>
        <fullName evidence="11">Coiled-coil domain-containing protein 52</fullName>
    </alternativeName>
</protein>
<dbReference type="AlphaFoldDB" id="S7QAQ0"/>
<dbReference type="GO" id="GO:0005819">
    <property type="term" value="C:spindle"/>
    <property type="evidence" value="ECO:0007669"/>
    <property type="project" value="UniProtKB-SubCell"/>
</dbReference>
<dbReference type="PANTHER" id="PTHR31167:SF3">
    <property type="entry name" value="SPINDLE AND CENTRIOLE-ASSOCIATED PROTEIN 1"/>
    <property type="match status" value="1"/>
</dbReference>
<name>S7QAQ0_MYOBR</name>
<evidence type="ECO:0000256" key="9">
    <source>
        <dbReference type="ARBA" id="ARBA00023212"/>
    </source>
</evidence>
<evidence type="ECO:0000256" key="2">
    <source>
        <dbReference type="ARBA" id="ARBA00004186"/>
    </source>
</evidence>
<sequence>MLSSSTASTDLSSSTNPSLDVLKHMIHEVEHEMEDYERSTGREVKEPQSSQGLTGFTLSLVSSLCRLVRYLKEVST</sequence>
<feature type="region of interest" description="Disordered" evidence="12">
    <location>
        <begin position="1"/>
        <end position="21"/>
    </location>
</feature>
<keyword evidence="6" id="KW-0132">Cell division</keyword>
<dbReference type="GO" id="GO:0051301">
    <property type="term" value="P:cell division"/>
    <property type="evidence" value="ECO:0007669"/>
    <property type="project" value="UniProtKB-KW"/>
</dbReference>
<accession>S7QAQ0</accession>
<dbReference type="EMBL" id="KE238949">
    <property type="protein sequence ID" value="EPQ20548.1"/>
    <property type="molecule type" value="Genomic_DNA"/>
</dbReference>
<dbReference type="GO" id="GO:0005813">
    <property type="term" value="C:centrosome"/>
    <property type="evidence" value="ECO:0007669"/>
    <property type="project" value="TreeGrafter"/>
</dbReference>
<keyword evidence="8" id="KW-0175">Coiled coil</keyword>
<dbReference type="GO" id="GO:0090307">
    <property type="term" value="P:mitotic spindle assembly"/>
    <property type="evidence" value="ECO:0007669"/>
    <property type="project" value="InterPro"/>
</dbReference>
<dbReference type="PANTHER" id="PTHR31167">
    <property type="entry name" value="SPINDLE AND CENTRIOLE ASSOCIATED PROTEIN 1 SPICE1"/>
    <property type="match status" value="1"/>
</dbReference>
<dbReference type="InterPro" id="IPR031387">
    <property type="entry name" value="SPICE1"/>
</dbReference>
<feature type="compositionally biased region" description="Low complexity" evidence="12">
    <location>
        <begin position="1"/>
        <end position="15"/>
    </location>
</feature>
<evidence type="ECO:0000313" key="14">
    <source>
        <dbReference type="Proteomes" id="UP000052978"/>
    </source>
</evidence>
<evidence type="ECO:0000256" key="6">
    <source>
        <dbReference type="ARBA" id="ARBA00022618"/>
    </source>
</evidence>
<evidence type="ECO:0000256" key="1">
    <source>
        <dbReference type="ARBA" id="ARBA00004114"/>
    </source>
</evidence>
<dbReference type="GO" id="GO:0005814">
    <property type="term" value="C:centriole"/>
    <property type="evidence" value="ECO:0007669"/>
    <property type="project" value="UniProtKB-SubCell"/>
</dbReference>
<organism evidence="13 14">
    <name type="scientific">Myotis brandtii</name>
    <name type="common">Brandt's bat</name>
    <dbReference type="NCBI Taxonomy" id="109478"/>
    <lineage>
        <taxon>Eukaryota</taxon>
        <taxon>Metazoa</taxon>
        <taxon>Chordata</taxon>
        <taxon>Craniata</taxon>
        <taxon>Vertebrata</taxon>
        <taxon>Euteleostomi</taxon>
        <taxon>Mammalia</taxon>
        <taxon>Eutheria</taxon>
        <taxon>Laurasiatheria</taxon>
        <taxon>Chiroptera</taxon>
        <taxon>Yangochiroptera</taxon>
        <taxon>Vespertilionidae</taxon>
        <taxon>Myotis</taxon>
    </lineage>
</organism>
<evidence type="ECO:0000256" key="11">
    <source>
        <dbReference type="ARBA" id="ARBA00030722"/>
    </source>
</evidence>
<keyword evidence="14" id="KW-1185">Reference proteome</keyword>
<evidence type="ECO:0000256" key="8">
    <source>
        <dbReference type="ARBA" id="ARBA00023054"/>
    </source>
</evidence>
<evidence type="ECO:0000256" key="12">
    <source>
        <dbReference type="SAM" id="MobiDB-lite"/>
    </source>
</evidence>
<evidence type="ECO:0000256" key="3">
    <source>
        <dbReference type="ARBA" id="ARBA00011745"/>
    </source>
</evidence>
<comment type="subunit">
    <text evidence="3">Interacts with CEP120.</text>
</comment>
<reference evidence="13 14" key="1">
    <citation type="journal article" date="2013" name="Nat. Commun.">
        <title>Genome analysis reveals insights into physiology and longevity of the Brandt's bat Myotis brandtii.</title>
        <authorList>
            <person name="Seim I."/>
            <person name="Fang X."/>
            <person name="Xiong Z."/>
            <person name="Lobanov A.V."/>
            <person name="Huang Z."/>
            <person name="Ma S."/>
            <person name="Feng Y."/>
            <person name="Turanov A.A."/>
            <person name="Zhu Y."/>
            <person name="Lenz T.L."/>
            <person name="Gerashchenko M.V."/>
            <person name="Fan D."/>
            <person name="Hee Yim S."/>
            <person name="Yao X."/>
            <person name="Jordan D."/>
            <person name="Xiong Y."/>
            <person name="Ma Y."/>
            <person name="Lyapunov A.N."/>
            <person name="Chen G."/>
            <person name="Kulakova O.I."/>
            <person name="Sun Y."/>
            <person name="Lee S.G."/>
            <person name="Bronson R.T."/>
            <person name="Moskalev A.A."/>
            <person name="Sunyaev S.R."/>
            <person name="Zhang G."/>
            <person name="Krogh A."/>
            <person name="Wang J."/>
            <person name="Gladyshev V.N."/>
        </authorList>
    </citation>
    <scope>NUCLEOTIDE SEQUENCE [LARGE SCALE GENOMIC DNA]</scope>
</reference>
<dbReference type="GO" id="GO:0051310">
    <property type="term" value="P:metaphase chromosome alignment"/>
    <property type="evidence" value="ECO:0007669"/>
    <property type="project" value="TreeGrafter"/>
</dbReference>